<evidence type="ECO:0000313" key="4">
    <source>
        <dbReference type="EMBL" id="TDW84325.1"/>
    </source>
</evidence>
<comment type="similarity">
    <text evidence="1">Belongs to the V-ATPase V0D/AC39 subunit family.</text>
</comment>
<dbReference type="InterPro" id="IPR036079">
    <property type="entry name" value="ATPase_csu/dsu_sf"/>
</dbReference>
<dbReference type="Gene3D" id="1.20.1690.10">
    <property type="entry name" value="V-type ATP synthase subunit C domain"/>
    <property type="match status" value="2"/>
</dbReference>
<evidence type="ECO:0000256" key="1">
    <source>
        <dbReference type="ARBA" id="ARBA00006709"/>
    </source>
</evidence>
<sequence>MTPRPDFITGNTRLRARLPALLGPVDYDQLAGVSGGAVAERLAASSAYRAYLNRDQGDDRQLLDSVGRRLRDLLRGVRGLYGGIAGAAVGVLLARHDLQDALALLRGARTGQPAAVRLAAVMGVGAIDHRAAADIAAASDGTTAVIRMATHRLPDTLTARALPAAWERYELTGDSDEFETTIAAAAIDGWTDRLEWIGRAARPVLELIQAECDRANLLAVLRDPALQTPRLLPTGLVPEPALLAARRGDPQPAIATYPNWRQPLERHLHNKDLPALEWDLDVQLWRQAVRGLRRGDPLGATVPVGYVLAAECEARTIRLLLAGTAQAHDVRDLLVP</sequence>
<accession>A0ABY2F7R1</accession>
<dbReference type="EMBL" id="SODU01000004">
    <property type="protein sequence ID" value="TDW84325.1"/>
    <property type="molecule type" value="Genomic_DNA"/>
</dbReference>
<organism evidence="4 5">
    <name type="scientific">Kribbella pratensis</name>
    <dbReference type="NCBI Taxonomy" id="2512112"/>
    <lineage>
        <taxon>Bacteria</taxon>
        <taxon>Bacillati</taxon>
        <taxon>Actinomycetota</taxon>
        <taxon>Actinomycetes</taxon>
        <taxon>Propionibacteriales</taxon>
        <taxon>Kribbellaceae</taxon>
        <taxon>Kribbella</taxon>
    </lineage>
</organism>
<dbReference type="InterPro" id="IPR044911">
    <property type="entry name" value="V-type_ATPase_csu/dsu_dom_3"/>
</dbReference>
<evidence type="ECO:0000256" key="2">
    <source>
        <dbReference type="ARBA" id="ARBA00022448"/>
    </source>
</evidence>
<proteinExistence type="inferred from homology"/>
<dbReference type="InterPro" id="IPR002843">
    <property type="entry name" value="ATPase_V0-cplx_csu/dsu"/>
</dbReference>
<dbReference type="Proteomes" id="UP000295060">
    <property type="component" value="Unassembled WGS sequence"/>
</dbReference>
<dbReference type="SUPFAM" id="SSF103486">
    <property type="entry name" value="V-type ATP synthase subunit C"/>
    <property type="match status" value="1"/>
</dbReference>
<gene>
    <name evidence="4" type="ORF">EV137_7134</name>
</gene>
<keyword evidence="5" id="KW-1185">Reference proteome</keyword>
<protein>
    <submittedName>
        <fullName evidence="4">Vacuolar-type H+-ATPase subunit C/Vma6</fullName>
    </submittedName>
</protein>
<dbReference type="Pfam" id="PF01992">
    <property type="entry name" value="vATP-synt_AC39"/>
    <property type="match status" value="1"/>
</dbReference>
<comment type="caution">
    <text evidence="4">The sequence shown here is derived from an EMBL/GenBank/DDBJ whole genome shotgun (WGS) entry which is preliminary data.</text>
</comment>
<reference evidence="4 5" key="1">
    <citation type="submission" date="2019-03" db="EMBL/GenBank/DDBJ databases">
        <title>Genomic Encyclopedia of Type Strains, Phase III (KMG-III): the genomes of soil and plant-associated and newly described type strains.</title>
        <authorList>
            <person name="Whitman W."/>
        </authorList>
    </citation>
    <scope>NUCLEOTIDE SEQUENCE [LARGE SCALE GENOMIC DNA]</scope>
    <source>
        <strain evidence="4 5">VKMAc-2574</strain>
    </source>
</reference>
<evidence type="ECO:0000313" key="5">
    <source>
        <dbReference type="Proteomes" id="UP000295060"/>
    </source>
</evidence>
<evidence type="ECO:0000256" key="3">
    <source>
        <dbReference type="ARBA" id="ARBA00023065"/>
    </source>
</evidence>
<dbReference type="Gene3D" id="1.10.132.50">
    <property type="entry name" value="ATP synthase (C/AC39) subunit, domain 3"/>
    <property type="match status" value="1"/>
</dbReference>
<dbReference type="InterPro" id="IPR035067">
    <property type="entry name" value="V-type_ATPase_csu/dsu"/>
</dbReference>
<dbReference type="RefSeq" id="WP_134132457.1">
    <property type="nucleotide sequence ID" value="NZ_SODU01000004.1"/>
</dbReference>
<keyword evidence="2" id="KW-0813">Transport</keyword>
<name>A0ABY2F7R1_9ACTN</name>
<keyword evidence="3" id="KW-0406">Ion transport</keyword>